<organism evidence="2 3">
    <name type="scientific">Bacillus methanolicus PB1</name>
    <dbReference type="NCBI Taxonomy" id="997296"/>
    <lineage>
        <taxon>Bacteria</taxon>
        <taxon>Bacillati</taxon>
        <taxon>Bacillota</taxon>
        <taxon>Bacilli</taxon>
        <taxon>Bacillales</taxon>
        <taxon>Bacillaceae</taxon>
        <taxon>Bacillus</taxon>
    </lineage>
</organism>
<reference evidence="2 3" key="1">
    <citation type="journal article" date="2012" name="Appl. Environ. Microbiol.">
        <title>Genome Sequence of Thermotolerant Bacillus methanolicus: Features and Regulation Related to Methylotrophy and Production of L-Lysine and L-Glutamate from Methanol.</title>
        <authorList>
            <person name="Heggeset T.M."/>
            <person name="Krog A."/>
            <person name="Balzer S."/>
            <person name="Wentzel A."/>
            <person name="Ellingsen T.E."/>
            <person name="Brautaset T."/>
        </authorList>
    </citation>
    <scope>NUCLEOTIDE SEQUENCE [LARGE SCALE GENOMIC DNA]</scope>
    <source>
        <strain evidence="2 3">PB1</strain>
    </source>
</reference>
<feature type="signal peptide" evidence="1">
    <location>
        <begin position="1"/>
        <end position="27"/>
    </location>
</feature>
<evidence type="ECO:0000313" key="2">
    <source>
        <dbReference type="EMBL" id="EIJ80394.1"/>
    </source>
</evidence>
<dbReference type="AlphaFoldDB" id="I3E1M3"/>
<dbReference type="STRING" id="997296.PB1_08542"/>
<sequence>MKKAARLIALLLALLVVSAPIHTTVNASTINQVKWGKMYLKKGMIGKLIILQDTNIYSKGKNGNLTVAAKAKKGQEIGVYTFKNNLYGVGGNRYIKKSSAVKYQTPSKQMLSKLRVITKGLKLNPKKTYVYNNFYENVKETWHYTGTDSDKWDLWTVSRDNGEKDYYAYREDKTGMAFGVQNSEIILEIPLPLTLNKKWEYFVYEGDPVEELTVTSLSKTVKTPAGTFTNVIEIKSSFGYVDYYAEGIGLIRALDSKGRIVYELYKLY</sequence>
<keyword evidence="3" id="KW-1185">Reference proteome</keyword>
<dbReference type="OrthoDB" id="2453732at2"/>
<feature type="chain" id="PRO_5003670263" evidence="1">
    <location>
        <begin position="28"/>
        <end position="268"/>
    </location>
</feature>
<protein>
    <submittedName>
        <fullName evidence="2">Uncharacterized protein</fullName>
    </submittedName>
</protein>
<name>I3E1M3_BACMT</name>
<gene>
    <name evidence="2" type="ORF">PB1_08542</name>
</gene>
<accession>I3E1M3</accession>
<comment type="caution">
    <text evidence="2">The sequence shown here is derived from an EMBL/GenBank/DDBJ whole genome shotgun (WGS) entry which is preliminary data.</text>
</comment>
<dbReference type="PATRIC" id="fig|997296.3.peg.1815"/>
<evidence type="ECO:0000256" key="1">
    <source>
        <dbReference type="SAM" id="SignalP"/>
    </source>
</evidence>
<dbReference type="RefSeq" id="WP_003351844.1">
    <property type="nucleotide sequence ID" value="NZ_AFEU01000002.1"/>
</dbReference>
<dbReference type="EMBL" id="AFEU01000002">
    <property type="protein sequence ID" value="EIJ80394.1"/>
    <property type="molecule type" value="Genomic_DNA"/>
</dbReference>
<evidence type="ECO:0000313" key="3">
    <source>
        <dbReference type="Proteomes" id="UP000010523"/>
    </source>
</evidence>
<keyword evidence="1" id="KW-0732">Signal</keyword>
<dbReference type="Proteomes" id="UP000010523">
    <property type="component" value="Unassembled WGS sequence"/>
</dbReference>
<proteinExistence type="predicted"/>